<sequence length="212" mass="24012">MVTQSLLWQSAQQSSDFAELCNGLYERELLSLSKSDTATVAELQGRIKSLPHYIKRTAYALLNAQTPLQLDIQNASWSAKQANVSPSLSQLSAYPETVFAWYNSFLLKPGLVVPIQLTSHIVLDSIDRVDNEQQRIRTNVHGWFDFKASTIQEDSIRLLKPNKKVMTAACAGHRWQNQRKLSPVMPSLRELLLSCTINWRNFKQPVTNIGNN</sequence>
<organism evidence="1 2">
    <name type="scientific">Colwellia chukchiensis</name>
    <dbReference type="NCBI Taxonomy" id="641665"/>
    <lineage>
        <taxon>Bacteria</taxon>
        <taxon>Pseudomonadati</taxon>
        <taxon>Pseudomonadota</taxon>
        <taxon>Gammaproteobacteria</taxon>
        <taxon>Alteromonadales</taxon>
        <taxon>Colwelliaceae</taxon>
        <taxon>Colwellia</taxon>
    </lineage>
</organism>
<dbReference type="EMBL" id="FOBI01000030">
    <property type="protein sequence ID" value="SEL89277.1"/>
    <property type="molecule type" value="Genomic_DNA"/>
</dbReference>
<protein>
    <recommendedName>
        <fullName evidence="3">Orphan protein</fullName>
    </recommendedName>
</protein>
<proteinExistence type="predicted"/>
<accession>A0A1H7TZ87</accession>
<gene>
    <name evidence="1" type="ORF">SAMN05216262_1308</name>
</gene>
<evidence type="ECO:0000313" key="2">
    <source>
        <dbReference type="Proteomes" id="UP000199297"/>
    </source>
</evidence>
<dbReference type="OrthoDB" id="6321522at2"/>
<evidence type="ECO:0008006" key="3">
    <source>
        <dbReference type="Google" id="ProtNLM"/>
    </source>
</evidence>
<dbReference type="STRING" id="641665.GCA_002104455_00950"/>
<dbReference type="Proteomes" id="UP000199297">
    <property type="component" value="Unassembled WGS sequence"/>
</dbReference>
<name>A0A1H7TZ87_9GAMM</name>
<dbReference type="AlphaFoldDB" id="A0A1H7TZ87"/>
<dbReference type="RefSeq" id="WP_085285344.1">
    <property type="nucleotide sequence ID" value="NZ_FOBI01000030.1"/>
</dbReference>
<keyword evidence="2" id="KW-1185">Reference proteome</keyword>
<evidence type="ECO:0000313" key="1">
    <source>
        <dbReference type="EMBL" id="SEL89277.1"/>
    </source>
</evidence>
<reference evidence="2" key="1">
    <citation type="submission" date="2016-10" db="EMBL/GenBank/DDBJ databases">
        <authorList>
            <person name="Varghese N."/>
            <person name="Submissions S."/>
        </authorList>
    </citation>
    <scope>NUCLEOTIDE SEQUENCE [LARGE SCALE GENOMIC DNA]</scope>
    <source>
        <strain evidence="2">CGMCC 1.9127</strain>
    </source>
</reference>